<feature type="compositionally biased region" description="Acidic residues" evidence="4">
    <location>
        <begin position="798"/>
        <end position="831"/>
    </location>
</feature>
<feature type="domain" description="HTH myb-type" evidence="6">
    <location>
        <begin position="514"/>
        <end position="567"/>
    </location>
</feature>
<feature type="region of interest" description="Disordered" evidence="4">
    <location>
        <begin position="298"/>
        <end position="439"/>
    </location>
</feature>
<feature type="compositionally biased region" description="Acidic residues" evidence="4">
    <location>
        <begin position="898"/>
        <end position="912"/>
    </location>
</feature>
<dbReference type="InterPro" id="IPR051651">
    <property type="entry name" value="DMTF1_DNA-bind_reg"/>
</dbReference>
<evidence type="ECO:0000313" key="8">
    <source>
        <dbReference type="Proteomes" id="UP000226431"/>
    </source>
</evidence>
<reference evidence="7 8" key="1">
    <citation type="submission" date="2017-06" db="EMBL/GenBank/DDBJ databases">
        <title>Ant-infecting Ophiocordyceps genomes reveal a high diversity of potential behavioral manipulation genes and a possible major role for enterotoxins.</title>
        <authorList>
            <person name="De Bekker C."/>
            <person name="Evans H.C."/>
            <person name="Brachmann A."/>
            <person name="Hughes D.P."/>
        </authorList>
    </citation>
    <scope>NUCLEOTIDE SEQUENCE [LARGE SCALE GENOMIC DNA]</scope>
    <source>
        <strain evidence="7 8">Map16</strain>
    </source>
</reference>
<dbReference type="STRING" id="2004952.A0A2C5Z067"/>
<dbReference type="GO" id="GO:0005634">
    <property type="term" value="C:nucleus"/>
    <property type="evidence" value="ECO:0007669"/>
    <property type="project" value="UniProtKB-SubCell"/>
</dbReference>
<dbReference type="Gene3D" id="1.10.10.60">
    <property type="entry name" value="Homeodomain-like"/>
    <property type="match status" value="2"/>
</dbReference>
<evidence type="ECO:0000313" key="7">
    <source>
        <dbReference type="EMBL" id="PHH73416.1"/>
    </source>
</evidence>
<feature type="compositionally biased region" description="Basic residues" evidence="4">
    <location>
        <begin position="81"/>
        <end position="94"/>
    </location>
</feature>
<keyword evidence="3" id="KW-0539">Nucleus</keyword>
<dbReference type="GO" id="GO:0000976">
    <property type="term" value="F:transcription cis-regulatory region binding"/>
    <property type="evidence" value="ECO:0007669"/>
    <property type="project" value="TreeGrafter"/>
</dbReference>
<proteinExistence type="predicted"/>
<dbReference type="PROSITE" id="PS51294">
    <property type="entry name" value="HTH_MYB"/>
    <property type="match status" value="1"/>
</dbReference>
<feature type="compositionally biased region" description="Low complexity" evidence="4">
    <location>
        <begin position="298"/>
        <end position="308"/>
    </location>
</feature>
<dbReference type="Pfam" id="PF00249">
    <property type="entry name" value="Myb_DNA-binding"/>
    <property type="match status" value="1"/>
</dbReference>
<name>A0A2C5Z067_9HYPO</name>
<feature type="compositionally biased region" description="Polar residues" evidence="4">
    <location>
        <begin position="112"/>
        <end position="132"/>
    </location>
</feature>
<dbReference type="PROSITE" id="PS50090">
    <property type="entry name" value="MYB_LIKE"/>
    <property type="match status" value="2"/>
</dbReference>
<feature type="compositionally biased region" description="Basic residues" evidence="4">
    <location>
        <begin position="340"/>
        <end position="350"/>
    </location>
</feature>
<feature type="compositionally biased region" description="Basic residues" evidence="4">
    <location>
        <begin position="395"/>
        <end position="410"/>
    </location>
</feature>
<feature type="region of interest" description="Disordered" evidence="4">
    <location>
        <begin position="229"/>
        <end position="264"/>
    </location>
</feature>
<evidence type="ECO:0008006" key="9">
    <source>
        <dbReference type="Google" id="ProtNLM"/>
    </source>
</evidence>
<comment type="subcellular location">
    <subcellularLocation>
        <location evidence="1">Nucleus</location>
    </subcellularLocation>
</comment>
<dbReference type="SMART" id="SM00717">
    <property type="entry name" value="SANT"/>
    <property type="match status" value="2"/>
</dbReference>
<dbReference type="EMBL" id="NJES01000345">
    <property type="protein sequence ID" value="PHH73416.1"/>
    <property type="molecule type" value="Genomic_DNA"/>
</dbReference>
<dbReference type="InterPro" id="IPR017930">
    <property type="entry name" value="Myb_dom"/>
</dbReference>
<dbReference type="SUPFAM" id="SSF46689">
    <property type="entry name" value="Homeodomain-like"/>
    <property type="match status" value="1"/>
</dbReference>
<dbReference type="OrthoDB" id="39591at2759"/>
<accession>A0A2C5Z067</accession>
<dbReference type="AlphaFoldDB" id="A0A2C5Z067"/>
<dbReference type="GO" id="GO:0003700">
    <property type="term" value="F:DNA-binding transcription factor activity"/>
    <property type="evidence" value="ECO:0007669"/>
    <property type="project" value="TreeGrafter"/>
</dbReference>
<dbReference type="CDD" id="cd00167">
    <property type="entry name" value="SANT"/>
    <property type="match status" value="1"/>
</dbReference>
<feature type="domain" description="Myb-like" evidence="5">
    <location>
        <begin position="514"/>
        <end position="563"/>
    </location>
</feature>
<feature type="compositionally biased region" description="Basic and acidic residues" evidence="4">
    <location>
        <begin position="932"/>
        <end position="944"/>
    </location>
</feature>
<organism evidence="7 8">
    <name type="scientific">Ophiocordyceps camponoti-rufipedis</name>
    <dbReference type="NCBI Taxonomy" id="2004952"/>
    <lineage>
        <taxon>Eukaryota</taxon>
        <taxon>Fungi</taxon>
        <taxon>Dikarya</taxon>
        <taxon>Ascomycota</taxon>
        <taxon>Pezizomycotina</taxon>
        <taxon>Sordariomycetes</taxon>
        <taxon>Hypocreomycetidae</taxon>
        <taxon>Hypocreales</taxon>
        <taxon>Ophiocordycipitaceae</taxon>
        <taxon>Ophiocordyceps</taxon>
    </lineage>
</organism>
<evidence type="ECO:0000256" key="1">
    <source>
        <dbReference type="ARBA" id="ARBA00004123"/>
    </source>
</evidence>
<comment type="caution">
    <text evidence="7">The sequence shown here is derived from an EMBL/GenBank/DDBJ whole genome shotgun (WGS) entry which is preliminary data.</text>
</comment>
<evidence type="ECO:0000259" key="5">
    <source>
        <dbReference type="PROSITE" id="PS50090"/>
    </source>
</evidence>
<gene>
    <name evidence="7" type="ORF">CDD80_3838</name>
</gene>
<feature type="compositionally biased region" description="Low complexity" evidence="4">
    <location>
        <begin position="324"/>
        <end position="336"/>
    </location>
</feature>
<sequence>MAHTDEPVLPEGINDFAADVDDFGPLEMFDSNVMSGQFSSQVPFSGQAPEAVMESAPQPGKKHKRHRQPSLELGEEDQQGRQHRKGKRRQRQSRHQVANEIPDSQMGHEQVHQPSSSGFDIPVQDQQQSSSGFDVARDQPLTPGYGVQHTPSWPDSRTKRKTYETSDIRRRKKRRANEREEEEPQPQPQQHFDDAQGAVLLASAAALLQSQNQMGLPLESAPVTDQAGMATEYQESSAVDHIRRPGQSGEETSWPVNSVSGDAANRMDVDLGSSQAVVGDHAAVDPAVAALAIAREAWAEQQQQQQQQNSQISLAASHDVEGDASQVSVAEASSQAPSTRRGRASRKKAKPTFFEQPPNEAAADEGEGIAHDNGEDAEYEDGQQQPADDEDGHKSRSRTKKTSKGKKSRKQKDTPGDEQAPVAEEGETRRARRNRLNGYKQGRFDDAELARIASAVESFRASNGMTQGEVNQLIHAAGGTTAGDKNAELWTRIFEQCPDRHRQKVINITRKKFHNFVARGTWTLEQEMELKELIGTHGTRWAKIAALINRHPEDLRDRYRNYLVCGEKQRKDAWDEVEEANLTQYVIKSMEAIDELRRTKSNDFLVKMTYEELIDWQNISELMGRTRSRLQCITKWKSLNIRTHGQDKLVSTEPHARISFRLEKARRQISAMPPEERLRLIQAILKTEAHKDAKIPWQRLVDRPFRNTWHRSTQMLLWRRLRQTIPGGDSMSTLDCALYLTQQLEQTQTLPDVDSIDYDDAQEMEFIMTIPVASPGVNSGTGGKDQGNSKSSQYVAESDVDEPDAEGDDADVDAEADADADDATGEEEQMDESAQRHEATQGGEMAGDVELQIDPALVSTLAPIPAPAAAAKKMAIARKTGSGKPPTRRAAPTAVMDPIEDVEDEEAGEEPEVGGGQVEEIEETPPPPATGEGKKKATRLRDAESSSDDDEDIPAVRKG</sequence>
<protein>
    <recommendedName>
        <fullName evidence="9">Myb-like domain-containing protein</fullName>
    </recommendedName>
</protein>
<feature type="region of interest" description="Disordered" evidence="4">
    <location>
        <begin position="36"/>
        <end position="192"/>
    </location>
</feature>
<dbReference type="InterPro" id="IPR009057">
    <property type="entry name" value="Homeodomain-like_sf"/>
</dbReference>
<feature type="compositionally biased region" description="Polar residues" evidence="4">
    <location>
        <begin position="249"/>
        <end position="260"/>
    </location>
</feature>
<feature type="compositionally biased region" description="Polar residues" evidence="4">
    <location>
        <begin position="786"/>
        <end position="795"/>
    </location>
</feature>
<feature type="domain" description="Myb-like" evidence="5">
    <location>
        <begin position="566"/>
        <end position="640"/>
    </location>
</feature>
<feature type="region of interest" description="Disordered" evidence="4">
    <location>
        <begin position="772"/>
        <end position="851"/>
    </location>
</feature>
<evidence type="ECO:0000259" key="6">
    <source>
        <dbReference type="PROSITE" id="PS51294"/>
    </source>
</evidence>
<keyword evidence="2" id="KW-0238">DNA-binding</keyword>
<dbReference type="PANTHER" id="PTHR46380">
    <property type="entry name" value="CYCLIN-D-BINDING MYB-LIKE TRANSCRIPTION FACTOR 1"/>
    <property type="match status" value="1"/>
</dbReference>
<evidence type="ECO:0000256" key="4">
    <source>
        <dbReference type="SAM" id="MobiDB-lite"/>
    </source>
</evidence>
<dbReference type="Proteomes" id="UP000226431">
    <property type="component" value="Unassembled WGS sequence"/>
</dbReference>
<evidence type="ECO:0000256" key="3">
    <source>
        <dbReference type="ARBA" id="ARBA00023242"/>
    </source>
</evidence>
<evidence type="ECO:0000256" key="2">
    <source>
        <dbReference type="ARBA" id="ARBA00023125"/>
    </source>
</evidence>
<keyword evidence="8" id="KW-1185">Reference proteome</keyword>
<dbReference type="InterPro" id="IPR001005">
    <property type="entry name" value="SANT/Myb"/>
</dbReference>
<dbReference type="PANTHER" id="PTHR46380:SF2">
    <property type="entry name" value="CYCLIN-D-BINDING MYB-LIKE TRANSCRIPTION FACTOR 1"/>
    <property type="match status" value="1"/>
</dbReference>
<feature type="region of interest" description="Disordered" evidence="4">
    <location>
        <begin position="868"/>
        <end position="959"/>
    </location>
</feature>